<sequence length="398" mass="42973">MFRRDPGGGLPEPDKLDSLYRPREGESRSGGRSESATRRMPAADEAGESRSGGGRRDSGGRSPGREYGGGKGSSQRRLRERRKRRRRIFAVVLVVLLLVPVVFYFWADSRLNRVAALPDYEGRPDDQPGSTYLIVGSDSREGLTDGDMDNLRTGKAEGKRTDTIMVLYVPDDGGRPSIISVPRDSYVNIPEIGENKINAAFSSELGGGPSTLVQAFEQKSGVRIDHYIEVGFSGFVGIVDAVGGVELCPKEDMKDPKAGLDIKAGCQDMDGPTALGYVRTREGGRSDLDRIKRQREFFGALVEQSTAAGTLANPFRSVPLVINGTDTFTVDEGDHLTDLAGMALAMRENPQTTGIPIGSLPNVGGSIGDVVVWDETRSGQMFDAMKQGKAIPKSAMQD</sequence>
<comment type="caution">
    <text evidence="5">The sequence shown here is derived from an EMBL/GenBank/DDBJ whole genome shotgun (WGS) entry which is preliminary data.</text>
</comment>
<comment type="similarity">
    <text evidence="1">Belongs to the LytR/CpsA/Psr (LCP) family.</text>
</comment>
<keyword evidence="3" id="KW-1133">Transmembrane helix</keyword>
<dbReference type="Proteomes" id="UP000240542">
    <property type="component" value="Unassembled WGS sequence"/>
</dbReference>
<feature type="compositionally biased region" description="Basic and acidic residues" evidence="2">
    <location>
        <begin position="1"/>
        <end position="37"/>
    </location>
</feature>
<evidence type="ECO:0000256" key="2">
    <source>
        <dbReference type="SAM" id="MobiDB-lite"/>
    </source>
</evidence>
<feature type="domain" description="Cell envelope-related transcriptional attenuator" evidence="4">
    <location>
        <begin position="160"/>
        <end position="305"/>
    </location>
</feature>
<dbReference type="EMBL" id="PYGA01000009">
    <property type="protein sequence ID" value="PSK97012.1"/>
    <property type="molecule type" value="Genomic_DNA"/>
</dbReference>
<dbReference type="Gene3D" id="3.40.630.190">
    <property type="entry name" value="LCP protein"/>
    <property type="match status" value="1"/>
</dbReference>
<feature type="transmembrane region" description="Helical" evidence="3">
    <location>
        <begin position="88"/>
        <end position="107"/>
    </location>
</feature>
<proteinExistence type="inferred from homology"/>
<evidence type="ECO:0000259" key="4">
    <source>
        <dbReference type="Pfam" id="PF03816"/>
    </source>
</evidence>
<gene>
    <name evidence="5" type="ORF">CLV63_10915</name>
</gene>
<keyword evidence="3" id="KW-0812">Transmembrane</keyword>
<evidence type="ECO:0000313" key="5">
    <source>
        <dbReference type="EMBL" id="PSK97012.1"/>
    </source>
</evidence>
<dbReference type="PANTHER" id="PTHR33392">
    <property type="entry name" value="POLYISOPRENYL-TEICHOIC ACID--PEPTIDOGLYCAN TEICHOIC ACID TRANSFERASE TAGU"/>
    <property type="match status" value="1"/>
</dbReference>
<protein>
    <submittedName>
        <fullName evidence="5">LytR family transcriptional attenuator</fullName>
    </submittedName>
</protein>
<reference evidence="5 6" key="1">
    <citation type="submission" date="2018-03" db="EMBL/GenBank/DDBJ databases">
        <title>Genomic Encyclopedia of Archaeal and Bacterial Type Strains, Phase II (KMG-II): from individual species to whole genera.</title>
        <authorList>
            <person name="Goeker M."/>
        </authorList>
    </citation>
    <scope>NUCLEOTIDE SEQUENCE [LARGE SCALE GENOMIC DNA]</scope>
    <source>
        <strain evidence="5 6">DSM 45312</strain>
    </source>
</reference>
<organism evidence="5 6">
    <name type="scientific">Murinocardiopsis flavida</name>
    <dbReference type="NCBI Taxonomy" id="645275"/>
    <lineage>
        <taxon>Bacteria</taxon>
        <taxon>Bacillati</taxon>
        <taxon>Actinomycetota</taxon>
        <taxon>Actinomycetes</taxon>
        <taxon>Streptosporangiales</taxon>
        <taxon>Nocardiopsidaceae</taxon>
        <taxon>Murinocardiopsis</taxon>
    </lineage>
</organism>
<keyword evidence="3" id="KW-0472">Membrane</keyword>
<dbReference type="InterPro" id="IPR050922">
    <property type="entry name" value="LytR/CpsA/Psr_CW_biosynth"/>
</dbReference>
<dbReference type="Pfam" id="PF03816">
    <property type="entry name" value="LytR_cpsA_psr"/>
    <property type="match status" value="1"/>
</dbReference>
<evidence type="ECO:0000256" key="3">
    <source>
        <dbReference type="SAM" id="Phobius"/>
    </source>
</evidence>
<feature type="region of interest" description="Disordered" evidence="2">
    <location>
        <begin position="1"/>
        <end position="80"/>
    </location>
</feature>
<name>A0A2P8DIG7_9ACTN</name>
<dbReference type="InterPro" id="IPR004474">
    <property type="entry name" value="LytR_CpsA_psr"/>
</dbReference>
<accession>A0A2P8DIG7</accession>
<evidence type="ECO:0000313" key="6">
    <source>
        <dbReference type="Proteomes" id="UP000240542"/>
    </source>
</evidence>
<dbReference type="PANTHER" id="PTHR33392:SF6">
    <property type="entry name" value="POLYISOPRENYL-TEICHOIC ACID--PEPTIDOGLYCAN TEICHOIC ACID TRANSFERASE TAGU"/>
    <property type="match status" value="1"/>
</dbReference>
<dbReference type="NCBIfam" id="TIGR00350">
    <property type="entry name" value="lytR_cpsA_psr"/>
    <property type="match status" value="1"/>
</dbReference>
<evidence type="ECO:0000256" key="1">
    <source>
        <dbReference type="ARBA" id="ARBA00006068"/>
    </source>
</evidence>
<dbReference type="AlphaFoldDB" id="A0A2P8DIG7"/>
<keyword evidence="6" id="KW-1185">Reference proteome</keyword>